<dbReference type="Proteomes" id="UP000499080">
    <property type="component" value="Unassembled WGS sequence"/>
</dbReference>
<name>A0A4Y2N686_ARAVE</name>
<accession>A0A4Y2N686</accession>
<comment type="caution">
    <text evidence="1">The sequence shown here is derived from an EMBL/GenBank/DDBJ whole genome shotgun (WGS) entry which is preliminary data.</text>
</comment>
<organism evidence="1 2">
    <name type="scientific">Araneus ventricosus</name>
    <name type="common">Orbweaver spider</name>
    <name type="synonym">Epeira ventricosa</name>
    <dbReference type="NCBI Taxonomy" id="182803"/>
    <lineage>
        <taxon>Eukaryota</taxon>
        <taxon>Metazoa</taxon>
        <taxon>Ecdysozoa</taxon>
        <taxon>Arthropoda</taxon>
        <taxon>Chelicerata</taxon>
        <taxon>Arachnida</taxon>
        <taxon>Araneae</taxon>
        <taxon>Araneomorphae</taxon>
        <taxon>Entelegynae</taxon>
        <taxon>Araneoidea</taxon>
        <taxon>Araneidae</taxon>
        <taxon>Araneus</taxon>
    </lineage>
</organism>
<gene>
    <name evidence="1" type="ORF">AVEN_259780_1</name>
</gene>
<evidence type="ECO:0000313" key="2">
    <source>
        <dbReference type="Proteomes" id="UP000499080"/>
    </source>
</evidence>
<feature type="non-terminal residue" evidence="1">
    <location>
        <position position="117"/>
    </location>
</feature>
<keyword evidence="2" id="KW-1185">Reference proteome</keyword>
<dbReference type="AlphaFoldDB" id="A0A4Y2N686"/>
<sequence length="117" mass="13889">MRIVVSFALDSREDGWKAKDIHRTTLKSYVLESFRGVWREKNFIRAEAGVEIFVFRVRMRRQSQFQTIAPIVHLHPGHRNSIEMSCKYLHIQELTIIYNALSESFFQCKLQNRTPFS</sequence>
<protein>
    <submittedName>
        <fullName evidence="1">Uncharacterized protein</fullName>
    </submittedName>
</protein>
<reference evidence="1 2" key="1">
    <citation type="journal article" date="2019" name="Sci. Rep.">
        <title>Orb-weaving spider Araneus ventricosus genome elucidates the spidroin gene catalogue.</title>
        <authorList>
            <person name="Kono N."/>
            <person name="Nakamura H."/>
            <person name="Ohtoshi R."/>
            <person name="Moran D.A.P."/>
            <person name="Shinohara A."/>
            <person name="Yoshida Y."/>
            <person name="Fujiwara M."/>
            <person name="Mori M."/>
            <person name="Tomita M."/>
            <person name="Arakawa K."/>
        </authorList>
    </citation>
    <scope>NUCLEOTIDE SEQUENCE [LARGE SCALE GENOMIC DNA]</scope>
</reference>
<dbReference type="EMBL" id="BGPR01008416">
    <property type="protein sequence ID" value="GBN33687.1"/>
    <property type="molecule type" value="Genomic_DNA"/>
</dbReference>
<proteinExistence type="predicted"/>
<evidence type="ECO:0000313" key="1">
    <source>
        <dbReference type="EMBL" id="GBN33687.1"/>
    </source>
</evidence>